<gene>
    <name evidence="5" type="ORF">ACFQDL_19685</name>
</gene>
<reference evidence="6" key="1">
    <citation type="journal article" date="2019" name="Int. J. Syst. Evol. Microbiol.">
        <title>The Global Catalogue of Microorganisms (GCM) 10K type strain sequencing project: providing services to taxonomists for standard genome sequencing and annotation.</title>
        <authorList>
            <consortium name="The Broad Institute Genomics Platform"/>
            <consortium name="The Broad Institute Genome Sequencing Center for Infectious Disease"/>
            <person name="Wu L."/>
            <person name="Ma J."/>
        </authorList>
    </citation>
    <scope>NUCLEOTIDE SEQUENCE [LARGE SCALE GENOMIC DNA]</scope>
    <source>
        <strain evidence="6">NBRC 111756</strain>
    </source>
</reference>
<dbReference type="PANTHER" id="PTHR24321">
    <property type="entry name" value="DEHYDROGENASES, SHORT CHAIN"/>
    <property type="match status" value="1"/>
</dbReference>
<name>A0ABW2A3I0_9GAMM</name>
<dbReference type="InterPro" id="IPR036291">
    <property type="entry name" value="NAD(P)-bd_dom_sf"/>
</dbReference>
<dbReference type="PANTHER" id="PTHR24321:SF8">
    <property type="entry name" value="ESTRADIOL 17-BETA-DEHYDROGENASE 8-RELATED"/>
    <property type="match status" value="1"/>
</dbReference>
<sequence>MPGLLEGKVALITGSARGMGEAEARLFVAEGARVVIADVLDEQGEALANSLGENAIYRHLDVADESNWQSVIADIEETFGGLDILVNNAAILRFSAFADTSLEDYMQVLSINQVGTFLGTRSVIEPMKKRGGGAIVNISSVDGMKGSAGLVSYASSKWAVRGMTKVAAAELGPHGIRVNSVHPGGIQTAMTPSPEESPQVAEFVSRLPLPRIGQSVDVARTVLFLASEQSAYTTGCEFPVDGGYVNCRALPGA</sequence>
<organism evidence="5 6">
    <name type="scientific">Marinobacterium aestuariivivens</name>
    <dbReference type="NCBI Taxonomy" id="1698799"/>
    <lineage>
        <taxon>Bacteria</taxon>
        <taxon>Pseudomonadati</taxon>
        <taxon>Pseudomonadota</taxon>
        <taxon>Gammaproteobacteria</taxon>
        <taxon>Oceanospirillales</taxon>
        <taxon>Oceanospirillaceae</taxon>
        <taxon>Marinobacterium</taxon>
    </lineage>
</organism>
<dbReference type="Proteomes" id="UP001596422">
    <property type="component" value="Unassembled WGS sequence"/>
</dbReference>
<keyword evidence="2 5" id="KW-0560">Oxidoreductase</keyword>
<keyword evidence="3" id="KW-0520">NAD</keyword>
<dbReference type="RefSeq" id="WP_379910505.1">
    <property type="nucleotide sequence ID" value="NZ_JBHSWE010000001.1"/>
</dbReference>
<dbReference type="PRINTS" id="PR00081">
    <property type="entry name" value="GDHRDH"/>
</dbReference>
<dbReference type="NCBIfam" id="NF005559">
    <property type="entry name" value="PRK07231.1"/>
    <property type="match status" value="1"/>
</dbReference>
<dbReference type="EC" id="1.1.1.-" evidence="5"/>
<protein>
    <submittedName>
        <fullName evidence="5">SDR family NAD(P)-dependent oxidoreductase</fullName>
        <ecNumber evidence="5">1.1.1.-</ecNumber>
    </submittedName>
</protein>
<accession>A0ABW2A3I0</accession>
<comment type="caution">
    <text evidence="5">The sequence shown here is derived from an EMBL/GenBank/DDBJ whole genome shotgun (WGS) entry which is preliminary data.</text>
</comment>
<keyword evidence="6" id="KW-1185">Reference proteome</keyword>
<dbReference type="InterPro" id="IPR057326">
    <property type="entry name" value="KR_dom"/>
</dbReference>
<evidence type="ECO:0000256" key="1">
    <source>
        <dbReference type="ARBA" id="ARBA00006484"/>
    </source>
</evidence>
<dbReference type="EMBL" id="JBHSWE010000001">
    <property type="protein sequence ID" value="MFC6672037.1"/>
    <property type="molecule type" value="Genomic_DNA"/>
</dbReference>
<evidence type="ECO:0000313" key="5">
    <source>
        <dbReference type="EMBL" id="MFC6672037.1"/>
    </source>
</evidence>
<dbReference type="Gene3D" id="3.40.50.720">
    <property type="entry name" value="NAD(P)-binding Rossmann-like Domain"/>
    <property type="match status" value="1"/>
</dbReference>
<evidence type="ECO:0000256" key="3">
    <source>
        <dbReference type="ARBA" id="ARBA00023027"/>
    </source>
</evidence>
<evidence type="ECO:0000259" key="4">
    <source>
        <dbReference type="SMART" id="SM00822"/>
    </source>
</evidence>
<dbReference type="PROSITE" id="PS00061">
    <property type="entry name" value="ADH_SHORT"/>
    <property type="match status" value="1"/>
</dbReference>
<dbReference type="PRINTS" id="PR00080">
    <property type="entry name" value="SDRFAMILY"/>
</dbReference>
<feature type="domain" description="Ketoreductase" evidence="4">
    <location>
        <begin position="8"/>
        <end position="187"/>
    </location>
</feature>
<dbReference type="SMART" id="SM00822">
    <property type="entry name" value="PKS_KR"/>
    <property type="match status" value="1"/>
</dbReference>
<proteinExistence type="inferred from homology"/>
<dbReference type="Pfam" id="PF13561">
    <property type="entry name" value="adh_short_C2"/>
    <property type="match status" value="1"/>
</dbReference>
<dbReference type="InterPro" id="IPR002347">
    <property type="entry name" value="SDR_fam"/>
</dbReference>
<evidence type="ECO:0000256" key="2">
    <source>
        <dbReference type="ARBA" id="ARBA00023002"/>
    </source>
</evidence>
<dbReference type="InterPro" id="IPR020904">
    <property type="entry name" value="Sc_DH/Rdtase_CS"/>
</dbReference>
<dbReference type="SUPFAM" id="SSF51735">
    <property type="entry name" value="NAD(P)-binding Rossmann-fold domains"/>
    <property type="match status" value="1"/>
</dbReference>
<evidence type="ECO:0000313" key="6">
    <source>
        <dbReference type="Proteomes" id="UP001596422"/>
    </source>
</evidence>
<comment type="similarity">
    <text evidence="1">Belongs to the short-chain dehydrogenases/reductases (SDR) family.</text>
</comment>
<dbReference type="GO" id="GO:0016491">
    <property type="term" value="F:oxidoreductase activity"/>
    <property type="evidence" value="ECO:0007669"/>
    <property type="project" value="UniProtKB-KW"/>
</dbReference>